<feature type="domain" description="KIB1-4 beta-propeller" evidence="1">
    <location>
        <begin position="11"/>
        <end position="84"/>
    </location>
</feature>
<evidence type="ECO:0000259" key="1">
    <source>
        <dbReference type="Pfam" id="PF03478"/>
    </source>
</evidence>
<sequence length="511" mass="56919">MIVRFAPDPDSPTSGFKVFSRIGPLALEDDGSSGMVGRPYTWSELDTLGGRMLFVGRGCSRSYETADYPGFKAGIYFLDDRSFYEEEMMFRCVNERQYLCNDNGKWSEGPRSVVERFFPEQVPSNHSSPAWFLPRQRRAACLPKDILIEIARHVRCDAGRIRVLHACHLASADLGAAAPPPQLPWLLHPLPGGPSFSCLYCGDGAESVIHSVRTPADARFARYFGSYDGRWVFLAGGPVHKLVNILNGKVYLLPGRVAYPRNGRDDMAILAATLSSSPDNEGCVAAAIVQMDYLNKPKGIVFWEMTSAVGVDPFAPSSIKMDPEDVLFHNSSFYFITSTSEILVWKPDVSQGLLPHDNWSSYRIQYGTDGLHYQQIRSRYLVSSRGELLMVMKCGQQKNCRAEYFRVFHVTGLDETKPPFAPCLCTELKSLDGRMLFLGRGHSRSYETSDFPGFLSGIYFLDDNGSNQIDKASYSCNDNGRWSSGSPPIITNCFQPVQGGSDYSSPVWLLP</sequence>
<accession>A0A8T0UTL3</accession>
<dbReference type="PANTHER" id="PTHR33110:SF125">
    <property type="entry name" value="OS05G0570350 PROTEIN"/>
    <property type="match status" value="1"/>
</dbReference>
<dbReference type="EMBL" id="CM029041">
    <property type="protein sequence ID" value="KAG2625617.1"/>
    <property type="molecule type" value="Genomic_DNA"/>
</dbReference>
<reference evidence="2" key="1">
    <citation type="submission" date="2020-05" db="EMBL/GenBank/DDBJ databases">
        <title>WGS assembly of Panicum virgatum.</title>
        <authorList>
            <person name="Lovell J.T."/>
            <person name="Jenkins J."/>
            <person name="Shu S."/>
            <person name="Juenger T.E."/>
            <person name="Schmutz J."/>
        </authorList>
    </citation>
    <scope>NUCLEOTIDE SEQUENCE</scope>
    <source>
        <strain evidence="2">AP13</strain>
    </source>
</reference>
<feature type="domain" description="KIB1-4 beta-propeller" evidence="1">
    <location>
        <begin position="208"/>
        <end position="466"/>
    </location>
</feature>
<dbReference type="AlphaFoldDB" id="A0A8T0UTL3"/>
<evidence type="ECO:0000313" key="2">
    <source>
        <dbReference type="EMBL" id="KAG2625617.1"/>
    </source>
</evidence>
<dbReference type="InterPro" id="IPR005174">
    <property type="entry name" value="KIB1-4_b-propeller"/>
</dbReference>
<evidence type="ECO:0000313" key="3">
    <source>
        <dbReference type="Proteomes" id="UP000823388"/>
    </source>
</evidence>
<dbReference type="PANTHER" id="PTHR33110">
    <property type="entry name" value="F-BOX/KELCH-REPEAT PROTEIN-RELATED"/>
    <property type="match status" value="1"/>
</dbReference>
<keyword evidence="3" id="KW-1185">Reference proteome</keyword>
<comment type="caution">
    <text evidence="2">The sequence shown here is derived from an EMBL/GenBank/DDBJ whole genome shotgun (WGS) entry which is preliminary data.</text>
</comment>
<proteinExistence type="predicted"/>
<protein>
    <recommendedName>
        <fullName evidence="1">KIB1-4 beta-propeller domain-containing protein</fullName>
    </recommendedName>
</protein>
<organism evidence="2 3">
    <name type="scientific">Panicum virgatum</name>
    <name type="common">Blackwell switchgrass</name>
    <dbReference type="NCBI Taxonomy" id="38727"/>
    <lineage>
        <taxon>Eukaryota</taxon>
        <taxon>Viridiplantae</taxon>
        <taxon>Streptophyta</taxon>
        <taxon>Embryophyta</taxon>
        <taxon>Tracheophyta</taxon>
        <taxon>Spermatophyta</taxon>
        <taxon>Magnoliopsida</taxon>
        <taxon>Liliopsida</taxon>
        <taxon>Poales</taxon>
        <taxon>Poaceae</taxon>
        <taxon>PACMAD clade</taxon>
        <taxon>Panicoideae</taxon>
        <taxon>Panicodae</taxon>
        <taxon>Paniceae</taxon>
        <taxon>Panicinae</taxon>
        <taxon>Panicum</taxon>
        <taxon>Panicum sect. Hiantes</taxon>
    </lineage>
</organism>
<dbReference type="Proteomes" id="UP000823388">
    <property type="component" value="Chromosome 3K"/>
</dbReference>
<name>A0A8T0UTL3_PANVG</name>
<gene>
    <name evidence="2" type="ORF">PVAP13_3KG217900</name>
</gene>
<dbReference type="Pfam" id="PF03478">
    <property type="entry name" value="Beta-prop_KIB1-4"/>
    <property type="match status" value="2"/>
</dbReference>